<organism evidence="2 3">
    <name type="scientific">Ruegeria spongiae</name>
    <dbReference type="NCBI Taxonomy" id="2942209"/>
    <lineage>
        <taxon>Bacteria</taxon>
        <taxon>Pseudomonadati</taxon>
        <taxon>Pseudomonadota</taxon>
        <taxon>Alphaproteobacteria</taxon>
        <taxon>Rhodobacterales</taxon>
        <taxon>Roseobacteraceae</taxon>
        <taxon>Ruegeria</taxon>
    </lineage>
</organism>
<reference evidence="2" key="1">
    <citation type="submission" date="2022-05" db="EMBL/GenBank/DDBJ databases">
        <authorList>
            <person name="Park J.-S."/>
        </authorList>
    </citation>
    <scope>NUCLEOTIDE SEQUENCE</scope>
    <source>
        <strain evidence="2">2012CJ41-6</strain>
    </source>
</reference>
<keyword evidence="1" id="KW-0472">Membrane</keyword>
<gene>
    <name evidence="2" type="ORF">M3P21_10465</name>
</gene>
<proteinExistence type="predicted"/>
<keyword evidence="1" id="KW-0812">Transmembrane</keyword>
<accession>A0ABT0Q2C5</accession>
<evidence type="ECO:0000256" key="1">
    <source>
        <dbReference type="SAM" id="Phobius"/>
    </source>
</evidence>
<protein>
    <recommendedName>
        <fullName evidence="4">Dihydroorotate dehydrogenase</fullName>
    </recommendedName>
</protein>
<name>A0ABT0Q2C5_9RHOB</name>
<dbReference type="EMBL" id="JAMFMB010000011">
    <property type="protein sequence ID" value="MCL6283953.1"/>
    <property type="molecule type" value="Genomic_DNA"/>
</dbReference>
<dbReference type="RefSeq" id="WP_249709889.1">
    <property type="nucleotide sequence ID" value="NZ_JAMFMB010000011.1"/>
</dbReference>
<keyword evidence="3" id="KW-1185">Reference proteome</keyword>
<keyword evidence="1" id="KW-1133">Transmembrane helix</keyword>
<evidence type="ECO:0000313" key="3">
    <source>
        <dbReference type="Proteomes" id="UP001203880"/>
    </source>
</evidence>
<comment type="caution">
    <text evidence="2">The sequence shown here is derived from an EMBL/GenBank/DDBJ whole genome shotgun (WGS) entry which is preliminary data.</text>
</comment>
<dbReference type="Proteomes" id="UP001203880">
    <property type="component" value="Unassembled WGS sequence"/>
</dbReference>
<sequence length="119" mass="12791">MTETDKDLEALFAAARETRDDMPAGLAARMTADADRIQQDHLAPAEPVRSRPGLWHQVQSLLGGWAGMGGLVAASAAGVWIGLAPPEFLPDPAGLVFQQEEDLELFQSFAFNDVTLEEG</sequence>
<evidence type="ECO:0008006" key="4">
    <source>
        <dbReference type="Google" id="ProtNLM"/>
    </source>
</evidence>
<feature type="transmembrane region" description="Helical" evidence="1">
    <location>
        <begin position="61"/>
        <end position="83"/>
    </location>
</feature>
<evidence type="ECO:0000313" key="2">
    <source>
        <dbReference type="EMBL" id="MCL6283953.1"/>
    </source>
</evidence>